<evidence type="ECO:0000313" key="1">
    <source>
        <dbReference type="EMBL" id="WLH05426.1"/>
    </source>
</evidence>
<evidence type="ECO:0000313" key="2">
    <source>
        <dbReference type="Proteomes" id="UP001236748"/>
    </source>
</evidence>
<sequence>MPEESVAAWSGEGPPPAGTVCEVDGSAGETGFATCTVHYSSSDVIVWQYLGSDVEHCAYVGERKFRPNGATAEQHRQSLARELFETMIPSELRCLPWEGIHENARLDFLRAIDAGYRKQVKLCA</sequence>
<organism evidence="1 2">
    <name type="scientific">Pseudomonas lurida</name>
    <dbReference type="NCBI Taxonomy" id="244566"/>
    <lineage>
        <taxon>Bacteria</taxon>
        <taxon>Pseudomonadati</taxon>
        <taxon>Pseudomonadota</taxon>
        <taxon>Gammaproteobacteria</taxon>
        <taxon>Pseudomonadales</taxon>
        <taxon>Pseudomonadaceae</taxon>
        <taxon>Pseudomonas</taxon>
    </lineage>
</organism>
<proteinExistence type="predicted"/>
<name>A0ABY9FQ32_9PSED</name>
<keyword evidence="2" id="KW-1185">Reference proteome</keyword>
<reference evidence="1 2" key="1">
    <citation type="submission" date="2023-02" db="EMBL/GenBank/DDBJ databases">
        <title>Evolution of Hrp T3SS in non-pathogenic Pseudomonas fluorescens.</title>
        <authorList>
            <person name="Liao K."/>
            <person name="Wei H."/>
            <person name="Gu Y."/>
        </authorList>
    </citation>
    <scope>NUCLEOTIDE SEQUENCE [LARGE SCALE GENOMIC DNA]</scope>
    <source>
        <strain evidence="1 2">FP2043</strain>
    </source>
</reference>
<dbReference type="Proteomes" id="UP001236748">
    <property type="component" value="Chromosome"/>
</dbReference>
<dbReference type="RefSeq" id="WP_305387696.1">
    <property type="nucleotide sequence ID" value="NZ_CP117450.1"/>
</dbReference>
<accession>A0ABY9FQ32</accession>
<protein>
    <submittedName>
        <fullName evidence="1">Uncharacterized protein</fullName>
    </submittedName>
</protein>
<dbReference type="EMBL" id="CP117450">
    <property type="protein sequence ID" value="WLH05426.1"/>
    <property type="molecule type" value="Genomic_DNA"/>
</dbReference>
<gene>
    <name evidence="1" type="ORF">PSH67_21680</name>
</gene>